<evidence type="ECO:0000256" key="5">
    <source>
        <dbReference type="ARBA" id="ARBA00022833"/>
    </source>
</evidence>
<evidence type="ECO:0000256" key="4">
    <source>
        <dbReference type="ARBA" id="ARBA00022801"/>
    </source>
</evidence>
<evidence type="ECO:0000256" key="8">
    <source>
        <dbReference type="SAM" id="SignalP"/>
    </source>
</evidence>
<dbReference type="AlphaFoldDB" id="S8AG13"/>
<name>S8AG13_DACHA</name>
<keyword evidence="6 7" id="KW-0482">Metalloprotease</keyword>
<dbReference type="InterPro" id="IPR024079">
    <property type="entry name" value="MetalloPept_cat_dom_sf"/>
</dbReference>
<evidence type="ECO:0000256" key="3">
    <source>
        <dbReference type="ARBA" id="ARBA00022723"/>
    </source>
</evidence>
<dbReference type="Pfam" id="PF01432">
    <property type="entry name" value="Peptidase_M3"/>
    <property type="match status" value="1"/>
</dbReference>
<evidence type="ECO:0000313" key="10">
    <source>
        <dbReference type="EMBL" id="EPS42005.1"/>
    </source>
</evidence>
<dbReference type="Proteomes" id="UP000015100">
    <property type="component" value="Unassembled WGS sequence"/>
</dbReference>
<comment type="cofactor">
    <cofactor evidence="7">
        <name>Zn(2+)</name>
        <dbReference type="ChEBI" id="CHEBI:29105"/>
    </cofactor>
    <text evidence="7">Binds 1 zinc ion.</text>
</comment>
<accession>S8AG13</accession>
<dbReference type="Gene3D" id="1.20.1050.40">
    <property type="entry name" value="Endopeptidase. Chain P, domain 1"/>
    <property type="match status" value="1"/>
</dbReference>
<comment type="similarity">
    <text evidence="1 7">Belongs to the peptidase M3 family.</text>
</comment>
<dbReference type="InterPro" id="IPR024077">
    <property type="entry name" value="Neurolysin/TOP_dom2"/>
</dbReference>
<dbReference type="EMBL" id="AQGS01000130">
    <property type="protein sequence ID" value="EPS42005.1"/>
    <property type="molecule type" value="Genomic_DNA"/>
</dbReference>
<dbReference type="STRING" id="1284197.S8AG13"/>
<sequence length="716" mass="81273">MLSVKTLLVLGLQFPAYLALPTVQVALGSKSTDNYKPPQDPPSFLHTPDSLLNDSKALVEGNKALLDRIAKEITPENATFDNVIAPLAAHYNQMSLTETILDFYQHVSPNPDLRAASRKALKLRSEYSLGAGMRKDIFKLVNTVAKNIPSDLSDEAKLLVKDMNHDFITRGLDLDDEKQARLKDIDMEIESLVLAFSKSLNDENGGIWLTQSELKGVPQRSIDTFKSEDKDGQKDYFLAFRSLELDKVLTEALDSDVRKKVQIASENKCPENLERFDKVIRLRHERAQLLGFPSYAALALSADRMAKTPEKVHSFLDDLRGKVADRGKTDTQKLKNLKKSYMESSNQTFDGKLNFWDVRFYSHMMNKKDFKIDDNIREYFPAQKAIDGMIKIFEELFNLKFSKIESNAQVGSGERGWHEDVKVYAVRDSDNIGGEFVGYLYLDLHPRDGKYTHAANFNLVPGFLKDPKDPKSRSYPSTALVVNFSKPTATKPALLTYGELRTLFHELGHGIHSLVSRTIYSAFHGTRVPRDFVEAPSQMLENWISEPAQLKELSSHYKTGEHLPDELIKSLVASKHSNKGIFTLGQLQLSIFDMRVHELSMPRDEKLDSSVTFNELRNQLYDTEKITDLKFGHHHTAISHYMGGYAAGYYGYLYSKVFAQDMYTQFKNPLDRETGMKYRREVLEKGGSREVMDSLKAFLGREPNPQAFFKEIGITA</sequence>
<keyword evidence="2 7" id="KW-0645">Protease</keyword>
<dbReference type="GO" id="GO:0005758">
    <property type="term" value="C:mitochondrial intermembrane space"/>
    <property type="evidence" value="ECO:0007669"/>
    <property type="project" value="TreeGrafter"/>
</dbReference>
<dbReference type="Gene3D" id="1.10.1370.10">
    <property type="entry name" value="Neurolysin, domain 3"/>
    <property type="match status" value="1"/>
</dbReference>
<protein>
    <recommendedName>
        <fullName evidence="9">Peptidase M3A/M3B catalytic domain-containing protein</fullName>
    </recommendedName>
</protein>
<dbReference type="GO" id="GO:0004222">
    <property type="term" value="F:metalloendopeptidase activity"/>
    <property type="evidence" value="ECO:0007669"/>
    <property type="project" value="InterPro"/>
</dbReference>
<dbReference type="HOGENOM" id="CLU_001805_1_0_1"/>
<dbReference type="SUPFAM" id="SSF55486">
    <property type="entry name" value="Metalloproteases ('zincins'), catalytic domain"/>
    <property type="match status" value="1"/>
</dbReference>
<dbReference type="PANTHER" id="PTHR11804:SF84">
    <property type="entry name" value="SACCHAROLYSIN"/>
    <property type="match status" value="1"/>
</dbReference>
<evidence type="ECO:0000259" key="9">
    <source>
        <dbReference type="Pfam" id="PF01432"/>
    </source>
</evidence>
<keyword evidence="5 7" id="KW-0862">Zinc</keyword>
<comment type="caution">
    <text evidence="10">The sequence shown here is derived from an EMBL/GenBank/DDBJ whole genome shotgun (WGS) entry which is preliminary data.</text>
</comment>
<dbReference type="eggNOG" id="KOG2089">
    <property type="taxonomic scope" value="Eukaryota"/>
</dbReference>
<keyword evidence="4 7" id="KW-0378">Hydrolase</keyword>
<dbReference type="GO" id="GO:0006508">
    <property type="term" value="P:proteolysis"/>
    <property type="evidence" value="ECO:0007669"/>
    <property type="project" value="UniProtKB-KW"/>
</dbReference>
<dbReference type="InterPro" id="IPR024080">
    <property type="entry name" value="Neurolysin/TOP_N"/>
</dbReference>
<evidence type="ECO:0000256" key="1">
    <source>
        <dbReference type="ARBA" id="ARBA00006040"/>
    </source>
</evidence>
<dbReference type="OrthoDB" id="534666at2759"/>
<dbReference type="InterPro" id="IPR001567">
    <property type="entry name" value="Pept_M3A_M3B_dom"/>
</dbReference>
<dbReference type="FunFam" id="3.40.390.10:FF:000006">
    <property type="entry name" value="Thimet oligopeptidase 1"/>
    <property type="match status" value="1"/>
</dbReference>
<feature type="domain" description="Peptidase M3A/M3B catalytic" evidence="9">
    <location>
        <begin position="249"/>
        <end position="713"/>
    </location>
</feature>
<dbReference type="GO" id="GO:0006518">
    <property type="term" value="P:peptide metabolic process"/>
    <property type="evidence" value="ECO:0007669"/>
    <property type="project" value="TreeGrafter"/>
</dbReference>
<evidence type="ECO:0000256" key="6">
    <source>
        <dbReference type="ARBA" id="ARBA00023049"/>
    </source>
</evidence>
<keyword evidence="8" id="KW-0732">Signal</keyword>
<reference evidence="10 11" key="1">
    <citation type="journal article" date="2013" name="PLoS Genet.">
        <title>Genomic mechanisms accounting for the adaptation to parasitism in nematode-trapping fungi.</title>
        <authorList>
            <person name="Meerupati T."/>
            <person name="Andersson K.M."/>
            <person name="Friman E."/>
            <person name="Kumar D."/>
            <person name="Tunlid A."/>
            <person name="Ahren D."/>
        </authorList>
    </citation>
    <scope>NUCLEOTIDE SEQUENCE [LARGE SCALE GENOMIC DNA]</scope>
    <source>
        <strain evidence="10 11">CBS 200.50</strain>
    </source>
</reference>
<evidence type="ECO:0000313" key="11">
    <source>
        <dbReference type="Proteomes" id="UP000015100"/>
    </source>
</evidence>
<evidence type="ECO:0000256" key="2">
    <source>
        <dbReference type="ARBA" id="ARBA00022670"/>
    </source>
</evidence>
<dbReference type="InterPro" id="IPR045090">
    <property type="entry name" value="Pept_M3A_M3B"/>
</dbReference>
<dbReference type="OMA" id="RSGAWCS"/>
<keyword evidence="3 7" id="KW-0479">Metal-binding</keyword>
<reference evidence="11" key="2">
    <citation type="submission" date="2013-04" db="EMBL/GenBank/DDBJ databases">
        <title>Genomic mechanisms accounting for the adaptation to parasitism in nematode-trapping fungi.</title>
        <authorList>
            <person name="Ahren D.G."/>
        </authorList>
    </citation>
    <scope>NUCLEOTIDE SEQUENCE [LARGE SCALE GENOMIC DNA]</scope>
    <source>
        <strain evidence="11">CBS 200.50</strain>
    </source>
</reference>
<dbReference type="Gene3D" id="3.40.390.10">
    <property type="entry name" value="Collagenase (Catalytic Domain)"/>
    <property type="match status" value="1"/>
</dbReference>
<dbReference type="GO" id="GO:0046872">
    <property type="term" value="F:metal ion binding"/>
    <property type="evidence" value="ECO:0007669"/>
    <property type="project" value="UniProtKB-UniRule"/>
</dbReference>
<feature type="signal peptide" evidence="8">
    <location>
        <begin position="1"/>
        <end position="19"/>
    </location>
</feature>
<evidence type="ECO:0000256" key="7">
    <source>
        <dbReference type="RuleBase" id="RU003435"/>
    </source>
</evidence>
<feature type="chain" id="PRO_5004547932" description="Peptidase M3A/M3B catalytic domain-containing protein" evidence="8">
    <location>
        <begin position="20"/>
        <end position="716"/>
    </location>
</feature>
<organism evidence="10 11">
    <name type="scientific">Dactylellina haptotyla (strain CBS 200.50)</name>
    <name type="common">Nematode-trapping fungus</name>
    <name type="synonym">Monacrosporium haptotylum</name>
    <dbReference type="NCBI Taxonomy" id="1284197"/>
    <lineage>
        <taxon>Eukaryota</taxon>
        <taxon>Fungi</taxon>
        <taxon>Dikarya</taxon>
        <taxon>Ascomycota</taxon>
        <taxon>Pezizomycotina</taxon>
        <taxon>Orbiliomycetes</taxon>
        <taxon>Orbiliales</taxon>
        <taxon>Orbiliaceae</taxon>
        <taxon>Dactylellina</taxon>
    </lineage>
</organism>
<gene>
    <name evidence="10" type="ORF">H072_3994</name>
</gene>
<dbReference type="PANTHER" id="PTHR11804">
    <property type="entry name" value="PROTEASE M3 THIMET OLIGOPEPTIDASE-RELATED"/>
    <property type="match status" value="1"/>
</dbReference>
<proteinExistence type="inferred from homology"/>
<dbReference type="CDD" id="cd06455">
    <property type="entry name" value="M3A_TOP"/>
    <property type="match status" value="1"/>
</dbReference>
<keyword evidence="11" id="KW-1185">Reference proteome</keyword>